<keyword evidence="10" id="KW-1185">Reference proteome</keyword>
<feature type="transmembrane region" description="Helical" evidence="8">
    <location>
        <begin position="217"/>
        <end position="241"/>
    </location>
</feature>
<dbReference type="PANTHER" id="PTHR34975">
    <property type="entry name" value="SPORE GERMINATION PROTEIN A2"/>
    <property type="match status" value="1"/>
</dbReference>
<dbReference type="GO" id="GO:0009847">
    <property type="term" value="P:spore germination"/>
    <property type="evidence" value="ECO:0007669"/>
    <property type="project" value="InterPro"/>
</dbReference>
<dbReference type="OrthoDB" id="2078716at2"/>
<feature type="transmembrane region" description="Helical" evidence="8">
    <location>
        <begin position="146"/>
        <end position="163"/>
    </location>
</feature>
<dbReference type="KEGG" id="lao:AOX59_08130"/>
<feature type="transmembrane region" description="Helical" evidence="8">
    <location>
        <begin position="116"/>
        <end position="134"/>
    </location>
</feature>
<dbReference type="InterPro" id="IPR004761">
    <property type="entry name" value="Spore_GerAB"/>
</dbReference>
<evidence type="ECO:0000256" key="4">
    <source>
        <dbReference type="ARBA" id="ARBA00022544"/>
    </source>
</evidence>
<evidence type="ECO:0000256" key="2">
    <source>
        <dbReference type="ARBA" id="ARBA00007998"/>
    </source>
</evidence>
<feature type="transmembrane region" description="Helical" evidence="8">
    <location>
        <begin position="270"/>
        <end position="289"/>
    </location>
</feature>
<gene>
    <name evidence="9" type="ORF">AOX59_08130</name>
</gene>
<name>A0A0U4FPI0_9BACI</name>
<dbReference type="Gene3D" id="1.20.1740.10">
    <property type="entry name" value="Amino acid/polyamine transporter I"/>
    <property type="match status" value="1"/>
</dbReference>
<organism evidence="9 10">
    <name type="scientific">Lentibacillus amyloliquefaciens</name>
    <dbReference type="NCBI Taxonomy" id="1472767"/>
    <lineage>
        <taxon>Bacteria</taxon>
        <taxon>Bacillati</taxon>
        <taxon>Bacillota</taxon>
        <taxon>Bacilli</taxon>
        <taxon>Bacillales</taxon>
        <taxon>Bacillaceae</taxon>
        <taxon>Lentibacillus</taxon>
    </lineage>
</organism>
<feature type="transmembrane region" description="Helical" evidence="8">
    <location>
        <begin position="336"/>
        <end position="356"/>
    </location>
</feature>
<comment type="similarity">
    <text evidence="2">Belongs to the amino acid-polyamine-organocation (APC) superfamily. Spore germination protein (SGP) (TC 2.A.3.9) family.</text>
</comment>
<keyword evidence="6 8" id="KW-1133">Transmembrane helix</keyword>
<evidence type="ECO:0000256" key="7">
    <source>
        <dbReference type="ARBA" id="ARBA00023136"/>
    </source>
</evidence>
<keyword evidence="4" id="KW-0309">Germination</keyword>
<dbReference type="AlphaFoldDB" id="A0A0U4FPI0"/>
<evidence type="ECO:0000313" key="10">
    <source>
        <dbReference type="Proteomes" id="UP000050331"/>
    </source>
</evidence>
<comment type="subcellular location">
    <subcellularLocation>
        <location evidence="1">Membrane</location>
        <topology evidence="1">Multi-pass membrane protein</topology>
    </subcellularLocation>
</comment>
<keyword evidence="7 8" id="KW-0472">Membrane</keyword>
<protein>
    <submittedName>
        <fullName evidence="9">Spore gernimation protein</fullName>
    </submittedName>
</protein>
<dbReference type="Pfam" id="PF03845">
    <property type="entry name" value="Spore_permease"/>
    <property type="match status" value="1"/>
</dbReference>
<evidence type="ECO:0000256" key="3">
    <source>
        <dbReference type="ARBA" id="ARBA00022448"/>
    </source>
</evidence>
<feature type="transmembrane region" description="Helical" evidence="8">
    <location>
        <begin position="301"/>
        <end position="320"/>
    </location>
</feature>
<evidence type="ECO:0000256" key="1">
    <source>
        <dbReference type="ARBA" id="ARBA00004141"/>
    </source>
</evidence>
<keyword evidence="3" id="KW-0813">Transport</keyword>
<accession>A0A0U4FPI0</accession>
<reference evidence="9 10" key="1">
    <citation type="submission" date="2016-01" db="EMBL/GenBank/DDBJ databases">
        <title>Complete genome sequence of strain Lentibacillus amyloliquefaciens LAM0015T isolated from saline sediment.</title>
        <authorList>
            <person name="Wang J.-L."/>
            <person name="He M.-X."/>
        </authorList>
    </citation>
    <scope>NUCLEOTIDE SEQUENCE [LARGE SCALE GENOMIC DNA]</scope>
    <source>
        <strain evidence="9 10">LAM0015</strain>
    </source>
</reference>
<keyword evidence="5 8" id="KW-0812">Transmembrane</keyword>
<evidence type="ECO:0000313" key="9">
    <source>
        <dbReference type="EMBL" id="ALX50574.1"/>
    </source>
</evidence>
<proteinExistence type="inferred from homology"/>
<sequence>MEKGKISPLQMAVLIYPTIIATAILLVPAITGDQARQDMWLSPIWASLAGFLAAFIAIQLNKRFPKQTIIQYSETIAGKFLGKVIGLAFIFFLAHLCGVILREYGEFVKGNFLEDTPMIVILGSMAFVCALAVRGGIEVMARSAQVFVPVVTVLFILILLLLTPDLDPGNMLPAFEKGLMPSLRGAVVPAGWFLEFFMISFMLPFLRSRKKVVKWNITTIIAVMFTMVVTNMVTMFVFGAITSKFTYPVMEAARYISIAEFVQHMESVVMAIWVGGIFVKISVFFYATVLSTAQWLKLSDYQPIVFPFALIITVLGYWSAGNLQGLEKFLSETFPFYSLVFLAIIPIMLLAAAIMLGKRSATHAE</sequence>
<dbReference type="GO" id="GO:0016020">
    <property type="term" value="C:membrane"/>
    <property type="evidence" value="ECO:0007669"/>
    <property type="project" value="UniProtKB-SubCell"/>
</dbReference>
<dbReference type="EMBL" id="CP013862">
    <property type="protein sequence ID" value="ALX50574.1"/>
    <property type="molecule type" value="Genomic_DNA"/>
</dbReference>
<dbReference type="NCBIfam" id="TIGR00912">
    <property type="entry name" value="2A0309"/>
    <property type="match status" value="1"/>
</dbReference>
<dbReference type="STRING" id="1472767.AOX59_08130"/>
<evidence type="ECO:0000256" key="6">
    <source>
        <dbReference type="ARBA" id="ARBA00022989"/>
    </source>
</evidence>
<evidence type="ECO:0000256" key="8">
    <source>
        <dbReference type="SAM" id="Phobius"/>
    </source>
</evidence>
<feature type="transmembrane region" description="Helical" evidence="8">
    <location>
        <begin position="12"/>
        <end position="30"/>
    </location>
</feature>
<feature type="transmembrane region" description="Helical" evidence="8">
    <location>
        <begin position="42"/>
        <end position="60"/>
    </location>
</feature>
<feature type="transmembrane region" description="Helical" evidence="8">
    <location>
        <begin position="183"/>
        <end position="205"/>
    </location>
</feature>
<evidence type="ECO:0000256" key="5">
    <source>
        <dbReference type="ARBA" id="ARBA00022692"/>
    </source>
</evidence>
<dbReference type="PANTHER" id="PTHR34975:SF2">
    <property type="entry name" value="SPORE GERMINATION PROTEIN A2"/>
    <property type="match status" value="1"/>
</dbReference>
<dbReference type="Proteomes" id="UP000050331">
    <property type="component" value="Chromosome"/>
</dbReference>
<feature type="transmembrane region" description="Helical" evidence="8">
    <location>
        <begin position="80"/>
        <end position="101"/>
    </location>
</feature>